<proteinExistence type="predicted"/>
<sequence length="504" mass="55505">AVPIDDKGVDANLKMVQVIGSPEGSSLSSLSSPLAPTCHPEVSEASNRARLGFLQGLWPENLASTSLVAKLLSQEINGQDPCRLLPLQQCSLDSCLLSSVVPREFSEMADRRNWGGGGDDPEESTQRMIERIWESLTDIRARMDQQAPVPPVAVPPGDGEAVPVAPVPLRVEIPFVAPVPPPPPVLIAEEPVMQVEKFLRLQPPTYSGGPNPDTAEHWVHEIERVFATMRCPAADRVVLAAYQLRGFDLEWWRLKMQTTFAGRTEEAITWPEFLDVFNDTFFPIQVQQVKREQFRTLQQGNSSVLEYHMRFMALSRYAPYVVSDNNMMVEYFIRGLRVELHDAIVPLMCKTVEEAAQRAATLERSIRTRQASESGSGSFRLPQQTVGASKGKAPAEPSSSGFGKWGQKLKQAFKGKGRGWGGRPQFQQGRGRPEVEESQQSTARQPIVPPGAVPIDDKGVNANLKMVQLEQLENPQGQIRVSAGFMAGELGVNIACRQAPQPGD</sequence>
<name>A0A843V4Z6_COLES</name>
<comment type="caution">
    <text evidence="3">The sequence shown here is derived from an EMBL/GenBank/DDBJ whole genome shotgun (WGS) entry which is preliminary data.</text>
</comment>
<dbReference type="Proteomes" id="UP000652761">
    <property type="component" value="Unassembled WGS sequence"/>
</dbReference>
<dbReference type="PANTHER" id="PTHR15503:SF45">
    <property type="entry name" value="RNA-DIRECTED DNA POLYMERASE HOMOLOG"/>
    <property type="match status" value="1"/>
</dbReference>
<accession>A0A843V4Z6</accession>
<organism evidence="3 4">
    <name type="scientific">Colocasia esculenta</name>
    <name type="common">Wild taro</name>
    <name type="synonym">Arum esculentum</name>
    <dbReference type="NCBI Taxonomy" id="4460"/>
    <lineage>
        <taxon>Eukaryota</taxon>
        <taxon>Viridiplantae</taxon>
        <taxon>Streptophyta</taxon>
        <taxon>Embryophyta</taxon>
        <taxon>Tracheophyta</taxon>
        <taxon>Spermatophyta</taxon>
        <taxon>Magnoliopsida</taxon>
        <taxon>Liliopsida</taxon>
        <taxon>Araceae</taxon>
        <taxon>Aroideae</taxon>
        <taxon>Colocasieae</taxon>
        <taxon>Colocasia</taxon>
    </lineage>
</organism>
<dbReference type="PANTHER" id="PTHR15503">
    <property type="entry name" value="LDOC1 RELATED"/>
    <property type="match status" value="1"/>
</dbReference>
<gene>
    <name evidence="3" type="ORF">Taro_019261</name>
</gene>
<feature type="region of interest" description="Disordered" evidence="1">
    <location>
        <begin position="366"/>
        <end position="454"/>
    </location>
</feature>
<reference evidence="3" key="1">
    <citation type="submission" date="2017-07" db="EMBL/GenBank/DDBJ databases">
        <title>Taro Niue Genome Assembly and Annotation.</title>
        <authorList>
            <person name="Atibalentja N."/>
            <person name="Keating K."/>
            <person name="Fields C.J."/>
        </authorList>
    </citation>
    <scope>NUCLEOTIDE SEQUENCE</scope>
    <source>
        <strain evidence="3">Niue_2</strain>
        <tissue evidence="3">Leaf</tissue>
    </source>
</reference>
<keyword evidence="4" id="KW-1185">Reference proteome</keyword>
<evidence type="ECO:0000313" key="4">
    <source>
        <dbReference type="Proteomes" id="UP000652761"/>
    </source>
</evidence>
<dbReference type="AlphaFoldDB" id="A0A843V4Z6"/>
<dbReference type="EMBL" id="NMUH01000922">
    <property type="protein sequence ID" value="MQL86729.1"/>
    <property type="molecule type" value="Genomic_DNA"/>
</dbReference>
<feature type="domain" description="Retrotransposon gag" evidence="2">
    <location>
        <begin position="239"/>
        <end position="337"/>
    </location>
</feature>
<dbReference type="InterPro" id="IPR032567">
    <property type="entry name" value="RTL1-rel"/>
</dbReference>
<feature type="compositionally biased region" description="Polar residues" evidence="1">
    <location>
        <begin position="368"/>
        <end position="387"/>
    </location>
</feature>
<feature type="non-terminal residue" evidence="3">
    <location>
        <position position="1"/>
    </location>
</feature>
<evidence type="ECO:0000259" key="2">
    <source>
        <dbReference type="Pfam" id="PF03732"/>
    </source>
</evidence>
<dbReference type="Pfam" id="PF03732">
    <property type="entry name" value="Retrotrans_gag"/>
    <property type="match status" value="1"/>
</dbReference>
<evidence type="ECO:0000256" key="1">
    <source>
        <dbReference type="SAM" id="MobiDB-lite"/>
    </source>
</evidence>
<dbReference type="InterPro" id="IPR005162">
    <property type="entry name" value="Retrotrans_gag_dom"/>
</dbReference>
<evidence type="ECO:0000313" key="3">
    <source>
        <dbReference type="EMBL" id="MQL86729.1"/>
    </source>
</evidence>
<protein>
    <recommendedName>
        <fullName evidence="2">Retrotransposon gag domain-containing protein</fullName>
    </recommendedName>
</protein>